<keyword evidence="2" id="KW-1185">Reference proteome</keyword>
<dbReference type="EMBL" id="FOCI01000031">
    <property type="protein sequence ID" value="SEN74235.1"/>
    <property type="molecule type" value="Genomic_DNA"/>
</dbReference>
<reference evidence="1 2" key="1">
    <citation type="submission" date="2016-10" db="EMBL/GenBank/DDBJ databases">
        <authorList>
            <person name="de Groot N.N."/>
        </authorList>
    </citation>
    <scope>NUCLEOTIDE SEQUENCE [LARGE SCALE GENOMIC DNA]</scope>
    <source>
        <strain evidence="1 2">DSM 16213</strain>
    </source>
</reference>
<accession>A0A1H8J1I2</accession>
<protein>
    <submittedName>
        <fullName evidence="1">Uncharacterized protein</fullName>
    </submittedName>
</protein>
<gene>
    <name evidence="1" type="ORF">SAMN04488003_13118</name>
</gene>
<sequence>MAIPPLASPSQRQWHKSVWGKGKTVRQLICATESYRTYTLNAIKTAPSCILRRVRYDETLAHSEDVAYWREVFHVFTPITVKSPTRRDLYYRRVSAGSLSRRPATFHESATPRFAILDRIRDAMVDFPCDAPQRKFDVQLKALLLATLANLERG</sequence>
<dbReference type="Proteomes" id="UP000199585">
    <property type="component" value="Unassembled WGS sequence"/>
</dbReference>
<dbReference type="AlphaFoldDB" id="A0A1H8J1I2"/>
<name>A0A1H8J1I2_9RHOB</name>
<evidence type="ECO:0000313" key="1">
    <source>
        <dbReference type="EMBL" id="SEN74235.1"/>
    </source>
</evidence>
<proteinExistence type="predicted"/>
<evidence type="ECO:0000313" key="2">
    <source>
        <dbReference type="Proteomes" id="UP000199585"/>
    </source>
</evidence>
<organism evidence="1 2">
    <name type="scientific">Loktanella fryxellensis</name>
    <dbReference type="NCBI Taxonomy" id="245187"/>
    <lineage>
        <taxon>Bacteria</taxon>
        <taxon>Pseudomonadati</taxon>
        <taxon>Pseudomonadota</taxon>
        <taxon>Alphaproteobacteria</taxon>
        <taxon>Rhodobacterales</taxon>
        <taxon>Roseobacteraceae</taxon>
        <taxon>Loktanella</taxon>
    </lineage>
</organism>